<dbReference type="InterPro" id="IPR001478">
    <property type="entry name" value="PDZ"/>
</dbReference>
<evidence type="ECO:0000256" key="3">
    <source>
        <dbReference type="ARBA" id="ARBA00022801"/>
    </source>
</evidence>
<evidence type="ECO:0000256" key="2">
    <source>
        <dbReference type="ARBA" id="ARBA00022670"/>
    </source>
</evidence>
<keyword evidence="8" id="KW-1185">Reference proteome</keyword>
<dbReference type="PROSITE" id="PS50106">
    <property type="entry name" value="PDZ"/>
    <property type="match status" value="1"/>
</dbReference>
<dbReference type="PANTHER" id="PTHR43343">
    <property type="entry name" value="PEPTIDASE S12"/>
    <property type="match status" value="1"/>
</dbReference>
<proteinExistence type="inferred from homology"/>
<keyword evidence="5" id="KW-1133">Transmembrane helix</keyword>
<evidence type="ECO:0000256" key="5">
    <source>
        <dbReference type="SAM" id="Phobius"/>
    </source>
</evidence>
<gene>
    <name evidence="7" type="ORF">SAMN04488541_1002144</name>
</gene>
<evidence type="ECO:0000313" key="7">
    <source>
        <dbReference type="EMBL" id="SFE51430.1"/>
    </source>
</evidence>
<dbReference type="Pfam" id="PF13180">
    <property type="entry name" value="PDZ_2"/>
    <property type="match status" value="1"/>
</dbReference>
<dbReference type="SMART" id="SM00228">
    <property type="entry name" value="PDZ"/>
    <property type="match status" value="2"/>
</dbReference>
<organism evidence="7 8">
    <name type="scientific">Thermoflexibacter ruber</name>
    <dbReference type="NCBI Taxonomy" id="1003"/>
    <lineage>
        <taxon>Bacteria</taxon>
        <taxon>Pseudomonadati</taxon>
        <taxon>Bacteroidota</taxon>
        <taxon>Cytophagia</taxon>
        <taxon>Cytophagales</taxon>
        <taxon>Thermoflexibacteraceae</taxon>
        <taxon>Thermoflexibacter</taxon>
    </lineage>
</organism>
<dbReference type="AlphaFoldDB" id="A0A1I2B8F1"/>
<dbReference type="Gene3D" id="2.40.10.120">
    <property type="match status" value="1"/>
</dbReference>
<dbReference type="EMBL" id="FONY01000002">
    <property type="protein sequence ID" value="SFE51430.1"/>
    <property type="molecule type" value="Genomic_DNA"/>
</dbReference>
<dbReference type="OrthoDB" id="9758917at2"/>
<dbReference type="STRING" id="1003.SAMN04488541_1002144"/>
<dbReference type="RefSeq" id="WP_091538997.1">
    <property type="nucleotide sequence ID" value="NZ_FONY01000002.1"/>
</dbReference>
<dbReference type="InterPro" id="IPR051201">
    <property type="entry name" value="Chloro_Bact_Ser_Proteases"/>
</dbReference>
<dbReference type="FunFam" id="2.40.10.10:FF:000001">
    <property type="entry name" value="Periplasmic serine protease DegS"/>
    <property type="match status" value="1"/>
</dbReference>
<keyword evidence="4" id="KW-0720">Serine protease</keyword>
<dbReference type="GO" id="GO:0004252">
    <property type="term" value="F:serine-type endopeptidase activity"/>
    <property type="evidence" value="ECO:0007669"/>
    <property type="project" value="InterPro"/>
</dbReference>
<dbReference type="PANTHER" id="PTHR43343:SF3">
    <property type="entry name" value="PROTEASE DO-LIKE 8, CHLOROPLASTIC"/>
    <property type="match status" value="1"/>
</dbReference>
<accession>A0A1I2B8F1</accession>
<feature type="transmembrane region" description="Helical" evidence="5">
    <location>
        <begin position="7"/>
        <end position="28"/>
    </location>
</feature>
<keyword evidence="2 7" id="KW-0645">Protease</keyword>
<evidence type="ECO:0000256" key="4">
    <source>
        <dbReference type="ARBA" id="ARBA00022825"/>
    </source>
</evidence>
<dbReference type="Pfam" id="PF13365">
    <property type="entry name" value="Trypsin_2"/>
    <property type="match status" value="1"/>
</dbReference>
<evidence type="ECO:0000313" key="8">
    <source>
        <dbReference type="Proteomes" id="UP000199513"/>
    </source>
</evidence>
<dbReference type="SUPFAM" id="SSF50494">
    <property type="entry name" value="Trypsin-like serine proteases"/>
    <property type="match status" value="1"/>
</dbReference>
<dbReference type="PRINTS" id="PR00834">
    <property type="entry name" value="PROTEASES2C"/>
</dbReference>
<evidence type="ECO:0000256" key="1">
    <source>
        <dbReference type="ARBA" id="ARBA00010541"/>
    </source>
</evidence>
<name>A0A1I2B8F1_9BACT</name>
<sequence length="485" mass="53013">MKHLIKTFLIGGLAGFMGAYVFINVIPLNQEQEKPLSKQFTNELSVEEDRPNFVDFNDSRGFSEMPSFVEAAKVSTPSVVYIKTASRNQRSYTWFDMFFGGEGYENKVIGSGSGVIFSKDGYIVTNNHVIAGASEIEVIHNKRTYKATVKGTDPSTDLALLKIEADNLPFVKIASSETVNVGDWVIAVGNPFNLTSTVTAGIVSAKGRNINILDSQFPIESFIQTDAAINPGNSGGALVNLRGELVGINTAILSKTGSYAGYGFAVPSDIVTKVVTDLKQYGQVQKAFVGADVLEVTEEVYKELNLNDIAGVIITYIEPDGAADKAGLRRGDVILKINGKPVNSKSSFDEQMSYFKPGDKVNIQYSREGKMGEKQITLTNIDGTTSIVKREVYKAESIGAELEVVPKAERAKLNIESGVRIAKINSNRGLIAQMGIEEGFIITSINNRMIEEPRELADILERIRGRVIVKGVTKNGQKGYYSYYF</sequence>
<dbReference type="InterPro" id="IPR036034">
    <property type="entry name" value="PDZ_sf"/>
</dbReference>
<dbReference type="SUPFAM" id="SSF50156">
    <property type="entry name" value="PDZ domain-like"/>
    <property type="match status" value="1"/>
</dbReference>
<feature type="domain" description="PDZ" evidence="6">
    <location>
        <begin position="275"/>
        <end position="369"/>
    </location>
</feature>
<keyword evidence="5" id="KW-0812">Transmembrane</keyword>
<keyword evidence="3" id="KW-0378">Hydrolase</keyword>
<comment type="similarity">
    <text evidence="1">Belongs to the peptidase S1C family.</text>
</comment>
<protein>
    <submittedName>
        <fullName evidence="7">Do/DeqQ family serine protease</fullName>
    </submittedName>
</protein>
<evidence type="ECO:0000259" key="6">
    <source>
        <dbReference type="PROSITE" id="PS50106"/>
    </source>
</evidence>
<dbReference type="GO" id="GO:0006508">
    <property type="term" value="P:proteolysis"/>
    <property type="evidence" value="ECO:0007669"/>
    <property type="project" value="UniProtKB-KW"/>
</dbReference>
<dbReference type="InterPro" id="IPR009003">
    <property type="entry name" value="Peptidase_S1_PA"/>
</dbReference>
<dbReference type="InterPro" id="IPR001940">
    <property type="entry name" value="Peptidase_S1C"/>
</dbReference>
<dbReference type="Proteomes" id="UP000199513">
    <property type="component" value="Unassembled WGS sequence"/>
</dbReference>
<reference evidence="7 8" key="1">
    <citation type="submission" date="2016-10" db="EMBL/GenBank/DDBJ databases">
        <authorList>
            <person name="de Groot N.N."/>
        </authorList>
    </citation>
    <scope>NUCLEOTIDE SEQUENCE [LARGE SCALE GENOMIC DNA]</scope>
    <source>
        <strain>GEY</strain>
        <strain evidence="8">DSM 9560</strain>
    </source>
</reference>
<keyword evidence="5" id="KW-0472">Membrane</keyword>
<dbReference type="Gene3D" id="2.30.42.10">
    <property type="match status" value="2"/>
</dbReference>